<dbReference type="RefSeq" id="WP_088994543.1">
    <property type="nucleotide sequence ID" value="NZ_LT607750.1"/>
</dbReference>
<evidence type="ECO:0000256" key="2">
    <source>
        <dbReference type="ARBA" id="ARBA00022692"/>
    </source>
</evidence>
<keyword evidence="3 5" id="KW-1133">Transmembrane helix</keyword>
<dbReference type="GO" id="GO:0016020">
    <property type="term" value="C:membrane"/>
    <property type="evidence" value="ECO:0007669"/>
    <property type="project" value="UniProtKB-SubCell"/>
</dbReference>
<name>A0A1C5IG01_9ACTN</name>
<protein>
    <submittedName>
        <fullName evidence="6">DoxX-like family protein</fullName>
    </submittedName>
</protein>
<evidence type="ECO:0000256" key="3">
    <source>
        <dbReference type="ARBA" id="ARBA00022989"/>
    </source>
</evidence>
<evidence type="ECO:0000313" key="6">
    <source>
        <dbReference type="EMBL" id="SCG56959.1"/>
    </source>
</evidence>
<keyword evidence="7" id="KW-1185">Reference proteome</keyword>
<dbReference type="InterPro" id="IPR032808">
    <property type="entry name" value="DoxX"/>
</dbReference>
<dbReference type="Pfam" id="PF13564">
    <property type="entry name" value="DoxX_2"/>
    <property type="match status" value="1"/>
</dbReference>
<proteinExistence type="predicted"/>
<evidence type="ECO:0000256" key="5">
    <source>
        <dbReference type="SAM" id="Phobius"/>
    </source>
</evidence>
<sequence>MNLALWIATGLLAAVSLTGGITKTFIPRERLAAIKGGEWTGHASVGFIKTIGVLELLAAVGLILPAVLNIAPFMVPVTAVCWVLLMVGAVIIHVRLDQFKLVMVNLGYVALAAFIAWGRFGPEPFSG</sequence>
<feature type="transmembrane region" description="Helical" evidence="5">
    <location>
        <begin position="6"/>
        <end position="26"/>
    </location>
</feature>
<evidence type="ECO:0000256" key="1">
    <source>
        <dbReference type="ARBA" id="ARBA00004141"/>
    </source>
</evidence>
<organism evidence="6 7">
    <name type="scientific">Micromonospora echinaurantiaca</name>
    <dbReference type="NCBI Taxonomy" id="47857"/>
    <lineage>
        <taxon>Bacteria</taxon>
        <taxon>Bacillati</taxon>
        <taxon>Actinomycetota</taxon>
        <taxon>Actinomycetes</taxon>
        <taxon>Micromonosporales</taxon>
        <taxon>Micromonosporaceae</taxon>
        <taxon>Micromonospora</taxon>
    </lineage>
</organism>
<dbReference type="EMBL" id="LT607750">
    <property type="protein sequence ID" value="SCG56959.1"/>
    <property type="molecule type" value="Genomic_DNA"/>
</dbReference>
<comment type="subcellular location">
    <subcellularLocation>
        <location evidence="1">Membrane</location>
        <topology evidence="1">Multi-pass membrane protein</topology>
    </subcellularLocation>
</comment>
<reference evidence="6 7" key="1">
    <citation type="submission" date="2016-06" db="EMBL/GenBank/DDBJ databases">
        <authorList>
            <person name="Kjaerup R.B."/>
            <person name="Dalgaard T.S."/>
            <person name="Juul-Madsen H.R."/>
        </authorList>
    </citation>
    <scope>NUCLEOTIDE SEQUENCE [LARGE SCALE GENOMIC DNA]</scope>
    <source>
        <strain evidence="6 7">DSM 43904</strain>
    </source>
</reference>
<accession>A0A1C5IG01</accession>
<keyword evidence="4 5" id="KW-0472">Membrane</keyword>
<feature type="transmembrane region" description="Helical" evidence="5">
    <location>
        <begin position="101"/>
        <end position="120"/>
    </location>
</feature>
<evidence type="ECO:0000313" key="7">
    <source>
        <dbReference type="Proteomes" id="UP000198217"/>
    </source>
</evidence>
<feature type="transmembrane region" description="Helical" evidence="5">
    <location>
        <begin position="47"/>
        <end position="67"/>
    </location>
</feature>
<dbReference type="AlphaFoldDB" id="A0A1C5IG01"/>
<feature type="transmembrane region" description="Helical" evidence="5">
    <location>
        <begin position="73"/>
        <end position="94"/>
    </location>
</feature>
<gene>
    <name evidence="6" type="ORF">GA0070609_3229</name>
</gene>
<dbReference type="Proteomes" id="UP000198217">
    <property type="component" value="Chromosome I"/>
</dbReference>
<evidence type="ECO:0000256" key="4">
    <source>
        <dbReference type="ARBA" id="ARBA00023136"/>
    </source>
</evidence>
<keyword evidence="2 5" id="KW-0812">Transmembrane</keyword>